<keyword evidence="6" id="KW-0812">Transmembrane</keyword>
<dbReference type="Gene3D" id="3.10.180.20">
    <property type="entry name" value="N-Acetylglucosaminyltransferase I, Domain 2"/>
    <property type="match status" value="1"/>
</dbReference>
<reference evidence="18" key="2">
    <citation type="submission" date="2023-05" db="EMBL/GenBank/DDBJ databases">
        <authorList>
            <person name="Fouks B."/>
        </authorList>
    </citation>
    <scope>NUCLEOTIDE SEQUENCE</scope>
    <source>
        <strain evidence="18">Stay&amp;Tobe</strain>
        <tissue evidence="18">Testes</tissue>
    </source>
</reference>
<dbReference type="AlphaFoldDB" id="A0AAD8ELI5"/>
<comment type="caution">
    <text evidence="18">The sequence shown here is derived from an EMBL/GenBank/DDBJ whole genome shotgun (WGS) entry which is preliminary data.</text>
</comment>
<evidence type="ECO:0000256" key="11">
    <source>
        <dbReference type="ARBA" id="ARBA00023136"/>
    </source>
</evidence>
<gene>
    <name evidence="18" type="ORF">L9F63_014623</name>
</gene>
<dbReference type="PANTHER" id="PTHR10468">
    <property type="entry name" value="PROTEIN O-LINKED-MANNOSE BETA-1,2-N-ACETYLGLUCOSAMINYLTRANSFERASE 1/ALPHA-1,3-MANNOSYL-GLYCOPROTEIN 2-BETA-N-ACETYLGLUCOSAMINYLTRANSFERASE"/>
    <property type="match status" value="1"/>
</dbReference>
<evidence type="ECO:0000256" key="10">
    <source>
        <dbReference type="ARBA" id="ARBA00023034"/>
    </source>
</evidence>
<dbReference type="InterPro" id="IPR029044">
    <property type="entry name" value="Nucleotide-diphossugar_trans"/>
</dbReference>
<proteinExistence type="inferred from homology"/>
<evidence type="ECO:0000313" key="18">
    <source>
        <dbReference type="EMBL" id="KAJ9593982.1"/>
    </source>
</evidence>
<reference evidence="18" key="1">
    <citation type="journal article" date="2023" name="IScience">
        <title>Live-bearing cockroach genome reveals convergent evolutionary mechanisms linked to viviparity in insects and beyond.</title>
        <authorList>
            <person name="Fouks B."/>
            <person name="Harrison M.C."/>
            <person name="Mikhailova A.A."/>
            <person name="Marchal E."/>
            <person name="English S."/>
            <person name="Carruthers M."/>
            <person name="Jennings E.C."/>
            <person name="Chiamaka E.L."/>
            <person name="Frigard R.A."/>
            <person name="Pippel M."/>
            <person name="Attardo G.M."/>
            <person name="Benoit J.B."/>
            <person name="Bornberg-Bauer E."/>
            <person name="Tobe S.S."/>
        </authorList>
    </citation>
    <scope>NUCLEOTIDE SEQUENCE</scope>
    <source>
        <strain evidence="18">Stay&amp;Tobe</strain>
    </source>
</reference>
<evidence type="ECO:0000256" key="15">
    <source>
        <dbReference type="ARBA" id="ARBA00041712"/>
    </source>
</evidence>
<dbReference type="EMBL" id="JASPKZ010003083">
    <property type="protein sequence ID" value="KAJ9593982.1"/>
    <property type="molecule type" value="Genomic_DNA"/>
</dbReference>
<evidence type="ECO:0000256" key="6">
    <source>
        <dbReference type="ARBA" id="ARBA00022692"/>
    </source>
</evidence>
<dbReference type="GO" id="GO:0006487">
    <property type="term" value="P:protein N-linked glycosylation"/>
    <property type="evidence" value="ECO:0007669"/>
    <property type="project" value="TreeGrafter"/>
</dbReference>
<evidence type="ECO:0000256" key="3">
    <source>
        <dbReference type="ARBA" id="ARBA00006492"/>
    </source>
</evidence>
<comment type="pathway">
    <text evidence="2 17">Protein modification; protein glycosylation.</text>
</comment>
<evidence type="ECO:0000256" key="5">
    <source>
        <dbReference type="ARBA" id="ARBA00022679"/>
    </source>
</evidence>
<keyword evidence="11" id="KW-0472">Membrane</keyword>
<keyword evidence="10 17" id="KW-0333">Golgi apparatus</keyword>
<name>A0AAD8ELI5_DIPPU</name>
<dbReference type="InterPro" id="IPR004139">
    <property type="entry name" value="Glyco_trans_13"/>
</dbReference>
<evidence type="ECO:0000256" key="13">
    <source>
        <dbReference type="ARBA" id="ARBA00037706"/>
    </source>
</evidence>
<protein>
    <recommendedName>
        <fullName evidence="14 17">Alpha-1,3-mannosyl-glycoprotein 2-beta-N-acetylglucosaminyltransferase</fullName>
        <shortName evidence="17">GNT-I</shortName>
        <shortName evidence="17">GlcNAc-T I</shortName>
        <ecNumber evidence="14 17">2.4.1.101</ecNumber>
    </recommendedName>
    <alternativeName>
        <fullName evidence="15 17">N-glycosyl-oligosaccharide-glycoprotein N-acetylglucosaminyltransferase I</fullName>
    </alternativeName>
</protein>
<dbReference type="FunFam" id="3.10.180.20:FF:000001">
    <property type="entry name" value="alpha-1,3-mannosyl-glycoprotein 2-beta-N-acetylglucosaminyltransferase"/>
    <property type="match status" value="1"/>
</dbReference>
<dbReference type="EC" id="2.4.1.101" evidence="14 17"/>
<keyword evidence="19" id="KW-1185">Reference proteome</keyword>
<evidence type="ECO:0000256" key="12">
    <source>
        <dbReference type="ARBA" id="ARBA00023211"/>
    </source>
</evidence>
<comment type="subcellular location">
    <subcellularLocation>
        <location evidence="1 17">Golgi apparatus membrane</location>
        <topology evidence="1 17">Single-pass type II membrane protein</topology>
    </subcellularLocation>
</comment>
<evidence type="ECO:0000256" key="7">
    <source>
        <dbReference type="ARBA" id="ARBA00022723"/>
    </source>
</evidence>
<evidence type="ECO:0000256" key="1">
    <source>
        <dbReference type="ARBA" id="ARBA00004323"/>
    </source>
</evidence>
<accession>A0AAD8ELI5</accession>
<dbReference type="GO" id="GO:0003827">
    <property type="term" value="F:alpha-1,3-mannosylglycoprotein 2-beta-N-acetylglucosaminyltransferase activity"/>
    <property type="evidence" value="ECO:0007669"/>
    <property type="project" value="UniProtKB-UniRule"/>
</dbReference>
<keyword evidence="4 17" id="KW-0328">Glycosyltransferase</keyword>
<comment type="similarity">
    <text evidence="3 17">Belongs to the glycosyltransferase 13 family.</text>
</comment>
<keyword evidence="7 17" id="KW-0479">Metal-binding</keyword>
<comment type="catalytic activity">
    <reaction evidence="16 17">
        <text>N(4)-(alpha-D-Man-(1-&gt;3)-[alpha-D-Man-(1-&gt;3)-[alpha-D-Man-(1-&gt;6)]-alpha-D-Man-(1-&gt;6)]-beta-D-Man-(1-&gt;4)-beta-D-GlcNAc-(1-&gt;4)-beta-D-GlcNAc)-L-asparaginyl-[protein] (N-glucan mannose isomer 5A1,2) + UDP-N-acetyl-alpha-D-glucosamine = N(4)-{beta-D-GlcNAc-(1-&gt;2)-alpha-D-Man-(1-&gt;3)-[alpha-D-Man-(1-&gt;3)-[alpha-D-Man-(1-&gt;6)]-alpha-D-Man-(1-&gt;6)]-beta-D-Man-(1-&gt;4)-beta-D-GlcNAc-(1-&gt;4)-beta-D-GlcNAc}-L-asparaginyl-[protein] + UDP + H(+)</text>
        <dbReference type="Rhea" id="RHEA:11456"/>
        <dbReference type="Rhea" id="RHEA-COMP:14367"/>
        <dbReference type="Rhea" id="RHEA-COMP:14368"/>
        <dbReference type="ChEBI" id="CHEBI:15378"/>
        <dbReference type="ChEBI" id="CHEBI:57705"/>
        <dbReference type="ChEBI" id="CHEBI:58223"/>
        <dbReference type="ChEBI" id="CHEBI:59087"/>
        <dbReference type="ChEBI" id="CHEBI:60625"/>
        <dbReference type="EC" id="2.4.1.101"/>
    </reaction>
</comment>
<evidence type="ECO:0000313" key="19">
    <source>
        <dbReference type="Proteomes" id="UP001233999"/>
    </source>
</evidence>
<evidence type="ECO:0000256" key="4">
    <source>
        <dbReference type="ARBA" id="ARBA00022676"/>
    </source>
</evidence>
<dbReference type="SUPFAM" id="SSF53448">
    <property type="entry name" value="Nucleotide-diphospho-sugar transferases"/>
    <property type="match status" value="1"/>
</dbReference>
<evidence type="ECO:0000256" key="9">
    <source>
        <dbReference type="ARBA" id="ARBA00022989"/>
    </source>
</evidence>
<evidence type="ECO:0000256" key="16">
    <source>
        <dbReference type="ARBA" id="ARBA00049421"/>
    </source>
</evidence>
<comment type="cofactor">
    <cofactor evidence="17">
        <name>Mn(2+)</name>
        <dbReference type="ChEBI" id="CHEBI:29035"/>
    </cofactor>
    <text evidence="17">The cofactor is mostly bound to the substrate.</text>
</comment>
<evidence type="ECO:0000256" key="8">
    <source>
        <dbReference type="ARBA" id="ARBA00022968"/>
    </source>
</evidence>
<keyword evidence="12 17" id="KW-0464">Manganese</keyword>
<keyword evidence="5" id="KW-0808">Transferase</keyword>
<sequence length="138" mass="16149">MCELANLYVTLCCSGHFYEKHLKFIKLNEKFVPFTQRNLTYLLKDNYDVQFVKQVYESMVVTYQELKSGSIVTEGSVRIPYHTNDIYKRTAKMLGLMDDFRSGVPRTGYRGVVSFLYKGRRVYLAPNANWKGYDPSWS</sequence>
<dbReference type="GO" id="GO:0000139">
    <property type="term" value="C:Golgi membrane"/>
    <property type="evidence" value="ECO:0007669"/>
    <property type="project" value="UniProtKB-SubCell"/>
</dbReference>
<keyword evidence="8 17" id="KW-0735">Signal-anchor</keyword>
<organism evidence="18 19">
    <name type="scientific">Diploptera punctata</name>
    <name type="common">Pacific beetle cockroach</name>
    <dbReference type="NCBI Taxonomy" id="6984"/>
    <lineage>
        <taxon>Eukaryota</taxon>
        <taxon>Metazoa</taxon>
        <taxon>Ecdysozoa</taxon>
        <taxon>Arthropoda</taxon>
        <taxon>Hexapoda</taxon>
        <taxon>Insecta</taxon>
        <taxon>Pterygota</taxon>
        <taxon>Neoptera</taxon>
        <taxon>Polyneoptera</taxon>
        <taxon>Dictyoptera</taxon>
        <taxon>Blattodea</taxon>
        <taxon>Blaberoidea</taxon>
        <taxon>Blaberidae</taxon>
        <taxon>Diplopterinae</taxon>
        <taxon>Diploptera</taxon>
    </lineage>
</organism>
<dbReference type="GO" id="GO:0030145">
    <property type="term" value="F:manganese ion binding"/>
    <property type="evidence" value="ECO:0007669"/>
    <property type="project" value="UniProtKB-UniRule"/>
</dbReference>
<dbReference type="Proteomes" id="UP001233999">
    <property type="component" value="Unassembled WGS sequence"/>
</dbReference>
<dbReference type="Pfam" id="PF03071">
    <property type="entry name" value="GNT-I"/>
    <property type="match status" value="1"/>
</dbReference>
<evidence type="ECO:0000256" key="17">
    <source>
        <dbReference type="RuleBase" id="RU368119"/>
    </source>
</evidence>
<keyword evidence="9" id="KW-1133">Transmembrane helix</keyword>
<dbReference type="PANTHER" id="PTHR10468:SF0">
    <property type="entry name" value="ALPHA-1,3-MANNOSYL-GLYCOPROTEIN 2-BETA-N-ACETYLGLUCOSAMINYLTRANSFERASE"/>
    <property type="match status" value="1"/>
</dbReference>
<comment type="function">
    <text evidence="13 17">Initiates complex N-linked carbohydrate formation. Essential for the conversion of high-mannose to hybrid and complex N-glycans.</text>
</comment>
<evidence type="ECO:0000256" key="14">
    <source>
        <dbReference type="ARBA" id="ARBA00038949"/>
    </source>
</evidence>
<dbReference type="InterPro" id="IPR052261">
    <property type="entry name" value="Glycosyltransferase_13"/>
</dbReference>
<evidence type="ECO:0000256" key="2">
    <source>
        <dbReference type="ARBA" id="ARBA00004922"/>
    </source>
</evidence>